<keyword evidence="5" id="KW-1185">Reference proteome</keyword>
<feature type="domain" description="Glucose-6-phosphate dehydrogenase assembly protein OpcA N-terminal" evidence="2">
    <location>
        <begin position="47"/>
        <end position="156"/>
    </location>
</feature>
<name>A0A3L9LAH2_9MICC</name>
<dbReference type="InterPro" id="IPR046801">
    <property type="entry name" value="OpcA_G6PD_N"/>
</dbReference>
<organism evidence="4 5">
    <name type="scientific">Kocuria tytonicola</name>
    <dbReference type="NCBI Taxonomy" id="2055946"/>
    <lineage>
        <taxon>Bacteria</taxon>
        <taxon>Bacillati</taxon>
        <taxon>Actinomycetota</taxon>
        <taxon>Actinomycetes</taxon>
        <taxon>Micrococcales</taxon>
        <taxon>Micrococcaceae</taxon>
        <taxon>Kocuria</taxon>
    </lineage>
</organism>
<protein>
    <submittedName>
        <fullName evidence="4">OpcA protein</fullName>
    </submittedName>
</protein>
<dbReference type="InterPro" id="IPR004555">
    <property type="entry name" value="G6PDH_assembly_OpcA"/>
</dbReference>
<dbReference type="PANTHER" id="PTHR38658:SF1">
    <property type="entry name" value="OXPP CYCLE PROTEIN OPCA-RELATED"/>
    <property type="match status" value="1"/>
</dbReference>
<proteinExistence type="predicted"/>
<dbReference type="Pfam" id="PF10128">
    <property type="entry name" value="OpcA_G6PD_assem"/>
    <property type="match status" value="1"/>
</dbReference>
<sequence length="358" mass="38039">MENTTAARIEKKLNQLRDENGVVTLGRVLTLVILARAGHSEMAVEAANYASHEHPCRIIVHVAHSATDETRLDAQLRMGGDAGASEVILLHGYGDLAEPKETLVSALLLPDAPIVAWWPHDFPENPSGSSIGRIAHRRITDSARADDPFASLAQLSRQYTPGDTDLAWTRVTNWRVQLAAVLDQVGPVAVREIVLEGAAVAPSMLLLGVWLSSKLDAPATIVGDESRRALDRVALVTDDGVVELDRPGRTVAVLTQPGQPEQQIAMPVRDLNACLAEELRRLDADEVYGEVITSGLASARITTRSADGTEVTTSLDEALSAAGDRAQDSPAVPDEEPGAMRRAQPGCVVGSGAGEDGA</sequence>
<dbReference type="EMBL" id="RDEX01000001">
    <property type="protein sequence ID" value="RLY94909.1"/>
    <property type="molecule type" value="Genomic_DNA"/>
</dbReference>
<accession>A0A3L9LAH2</accession>
<dbReference type="AlphaFoldDB" id="A0A3L9LAH2"/>
<feature type="compositionally biased region" description="Gly residues" evidence="1">
    <location>
        <begin position="349"/>
        <end position="358"/>
    </location>
</feature>
<evidence type="ECO:0000313" key="5">
    <source>
        <dbReference type="Proteomes" id="UP000277871"/>
    </source>
</evidence>
<feature type="region of interest" description="Disordered" evidence="1">
    <location>
        <begin position="320"/>
        <end position="358"/>
    </location>
</feature>
<evidence type="ECO:0000256" key="1">
    <source>
        <dbReference type="SAM" id="MobiDB-lite"/>
    </source>
</evidence>
<dbReference type="Proteomes" id="UP000277871">
    <property type="component" value="Unassembled WGS sequence"/>
</dbReference>
<evidence type="ECO:0000259" key="3">
    <source>
        <dbReference type="Pfam" id="PF20171"/>
    </source>
</evidence>
<dbReference type="InterPro" id="IPR046802">
    <property type="entry name" value="OpcA_G6PD_C"/>
</dbReference>
<dbReference type="PANTHER" id="PTHR38658">
    <property type="entry name" value="OXPP CYCLE PROTEIN OPCA-RELATED"/>
    <property type="match status" value="1"/>
</dbReference>
<gene>
    <name evidence="4" type="ORF">EAE32_07260</name>
</gene>
<comment type="caution">
    <text evidence="4">The sequence shown here is derived from an EMBL/GenBank/DDBJ whole genome shotgun (WGS) entry which is preliminary data.</text>
</comment>
<reference evidence="4 5" key="1">
    <citation type="submission" date="2018-10" db="EMBL/GenBank/DDBJ databases">
        <title>Kocuria tytonicola, new bacteria from the preen glands of American barn owls (Tyto furcata).</title>
        <authorList>
            <person name="Braun M.S."/>
            <person name="Wang E."/>
            <person name="Zimmermann S."/>
            <person name="Boutin S."/>
            <person name="Wagner H."/>
            <person name="Wink M."/>
        </authorList>
    </citation>
    <scope>NUCLEOTIDE SEQUENCE [LARGE SCALE GENOMIC DNA]</scope>
    <source>
        <strain evidence="4 5">473</strain>
    </source>
</reference>
<evidence type="ECO:0000259" key="2">
    <source>
        <dbReference type="Pfam" id="PF10128"/>
    </source>
</evidence>
<feature type="domain" description="Glucose-6-phosphate dehydrogenase assembly protein OpcA C-terminal" evidence="3">
    <location>
        <begin position="161"/>
        <end position="291"/>
    </location>
</feature>
<evidence type="ECO:0000313" key="4">
    <source>
        <dbReference type="EMBL" id="RLY94909.1"/>
    </source>
</evidence>
<dbReference type="Pfam" id="PF20171">
    <property type="entry name" value="OpcA_G6PD_C"/>
    <property type="match status" value="1"/>
</dbReference>